<dbReference type="Gene3D" id="3.40.720.10">
    <property type="entry name" value="Alkaline Phosphatase, subunit A"/>
    <property type="match status" value="1"/>
</dbReference>
<comment type="similarity">
    <text evidence="1">Belongs to the sulfatase family.</text>
</comment>
<evidence type="ECO:0000313" key="4">
    <source>
        <dbReference type="Proteomes" id="UP001501570"/>
    </source>
</evidence>
<evidence type="ECO:0000256" key="1">
    <source>
        <dbReference type="ARBA" id="ARBA00008779"/>
    </source>
</evidence>
<sequence length="481" mass="54153">MNTPNILLICVDQWRGDCLSIDDHPVVRTPYLDRLASRGARFRHAYSATPTCVPARTGLMTGLGQRSHRRVGYLDGMPFEHEVTLPGVLRGAGYQTQAIGKLHVYPERARIGFDNVILHDGYLHQARRRSRPFEEIDDYLPWLRSQASASAVADYTEHGIGCNSVPARPWPREEALHPTNWLVTEAISWLYRRDPTAPFFLYLSFHRPHPPYDPPGWAFDTYLDAPPYRPVVGDWWEEFAQYRDDHNPEAWVARMDSRTLHRARAGYYGHMTHLDQQINRFLEALAEFGLAKDTYVAFVSDHGEMLGEHHLFRKGFPYEGSTRIPFLLTGPPGSGIAAGTVRDEVVELRDVMPTLLDCAGVPIPSNVEGRSVLGLARGGDDPDWRGWLHGEHTLLDQSLQFVTDGHTKYVWLSGSGHEQLFDLDEDPAETVNLAARPGHAEAVELWRGRLVGELSGRPEGYVRDGRLVPGRAPVLTIPANP</sequence>
<dbReference type="Pfam" id="PF00884">
    <property type="entry name" value="Sulfatase"/>
    <property type="match status" value="1"/>
</dbReference>
<organism evidence="3 4">
    <name type="scientific">Rugosimonospora acidiphila</name>
    <dbReference type="NCBI Taxonomy" id="556531"/>
    <lineage>
        <taxon>Bacteria</taxon>
        <taxon>Bacillati</taxon>
        <taxon>Actinomycetota</taxon>
        <taxon>Actinomycetes</taxon>
        <taxon>Micromonosporales</taxon>
        <taxon>Micromonosporaceae</taxon>
        <taxon>Rugosimonospora</taxon>
    </lineage>
</organism>
<evidence type="ECO:0000313" key="3">
    <source>
        <dbReference type="EMBL" id="GAA5197473.1"/>
    </source>
</evidence>
<protein>
    <submittedName>
        <fullName evidence="3">Arylsulfatase</fullName>
    </submittedName>
</protein>
<dbReference type="NCBIfam" id="NF010322">
    <property type="entry name" value="PRK13759.1"/>
    <property type="match status" value="1"/>
</dbReference>
<dbReference type="SUPFAM" id="SSF53649">
    <property type="entry name" value="Alkaline phosphatase-like"/>
    <property type="match status" value="1"/>
</dbReference>
<dbReference type="InterPro" id="IPR017850">
    <property type="entry name" value="Alkaline_phosphatase_core_sf"/>
</dbReference>
<accession>A0ABP9SKC3</accession>
<comment type="caution">
    <text evidence="3">The sequence shown here is derived from an EMBL/GenBank/DDBJ whole genome shotgun (WGS) entry which is preliminary data.</text>
</comment>
<name>A0ABP9SKC3_9ACTN</name>
<dbReference type="PANTHER" id="PTHR42693:SF33">
    <property type="entry name" value="ARYLSULFATASE"/>
    <property type="match status" value="1"/>
</dbReference>
<keyword evidence="4" id="KW-1185">Reference proteome</keyword>
<dbReference type="EMBL" id="BAABJQ010000030">
    <property type="protein sequence ID" value="GAA5197473.1"/>
    <property type="molecule type" value="Genomic_DNA"/>
</dbReference>
<dbReference type="CDD" id="cd16022">
    <property type="entry name" value="sulfatase_like"/>
    <property type="match status" value="1"/>
</dbReference>
<gene>
    <name evidence="3" type="ORF">GCM10023322_68770</name>
</gene>
<reference evidence="4" key="1">
    <citation type="journal article" date="2019" name="Int. J. Syst. Evol. Microbiol.">
        <title>The Global Catalogue of Microorganisms (GCM) 10K type strain sequencing project: providing services to taxonomists for standard genome sequencing and annotation.</title>
        <authorList>
            <consortium name="The Broad Institute Genomics Platform"/>
            <consortium name="The Broad Institute Genome Sequencing Center for Infectious Disease"/>
            <person name="Wu L."/>
            <person name="Ma J."/>
        </authorList>
    </citation>
    <scope>NUCLEOTIDE SEQUENCE [LARGE SCALE GENOMIC DNA]</scope>
    <source>
        <strain evidence="4">JCM 18304</strain>
    </source>
</reference>
<dbReference type="InterPro" id="IPR050738">
    <property type="entry name" value="Sulfatase"/>
</dbReference>
<feature type="domain" description="Sulfatase N-terminal" evidence="2">
    <location>
        <begin position="4"/>
        <end position="361"/>
    </location>
</feature>
<evidence type="ECO:0000259" key="2">
    <source>
        <dbReference type="Pfam" id="PF00884"/>
    </source>
</evidence>
<dbReference type="Proteomes" id="UP001501570">
    <property type="component" value="Unassembled WGS sequence"/>
</dbReference>
<dbReference type="PANTHER" id="PTHR42693">
    <property type="entry name" value="ARYLSULFATASE FAMILY MEMBER"/>
    <property type="match status" value="1"/>
</dbReference>
<dbReference type="InterPro" id="IPR000917">
    <property type="entry name" value="Sulfatase_N"/>
</dbReference>
<proteinExistence type="inferred from homology"/>
<dbReference type="RefSeq" id="WP_345636836.1">
    <property type="nucleotide sequence ID" value="NZ_BAABJQ010000030.1"/>
</dbReference>